<gene>
    <name evidence="2" type="ORF">CB0940_02666</name>
    <name evidence="3" type="ORF">RHO25_004431</name>
</gene>
<reference evidence="3 5" key="2">
    <citation type="submission" date="2023-09" db="EMBL/GenBank/DDBJ databases">
        <title>Complete-Gapless Cercospora beticola genome.</title>
        <authorList>
            <person name="Wyatt N.A."/>
            <person name="Spanner R.E."/>
            <person name="Bolton M.D."/>
        </authorList>
    </citation>
    <scope>NUCLEOTIDE SEQUENCE [LARGE SCALE GENOMIC DNA]</scope>
    <source>
        <strain evidence="3">Cb09-40</strain>
    </source>
</reference>
<keyword evidence="5" id="KW-1185">Reference proteome</keyword>
<dbReference type="OrthoDB" id="3629854at2759"/>
<dbReference type="InterPro" id="IPR001646">
    <property type="entry name" value="5peptide_repeat"/>
</dbReference>
<proteinExistence type="predicted"/>
<evidence type="ECO:0000256" key="1">
    <source>
        <dbReference type="SAM" id="MobiDB-lite"/>
    </source>
</evidence>
<name>A0A2G5I3E8_CERBT</name>
<dbReference type="Gene3D" id="2.160.20.80">
    <property type="entry name" value="E3 ubiquitin-protein ligase SopA"/>
    <property type="match status" value="1"/>
</dbReference>
<dbReference type="AlphaFoldDB" id="A0A2G5I3E8"/>
<evidence type="ECO:0000313" key="2">
    <source>
        <dbReference type="EMBL" id="PIA99345.1"/>
    </source>
</evidence>
<dbReference type="EMBL" id="LKMD01000101">
    <property type="protein sequence ID" value="PIA99345.1"/>
    <property type="molecule type" value="Genomic_DNA"/>
</dbReference>
<feature type="region of interest" description="Disordered" evidence="1">
    <location>
        <begin position="36"/>
        <end position="79"/>
    </location>
</feature>
<evidence type="ECO:0000313" key="3">
    <source>
        <dbReference type="EMBL" id="WPA99811.1"/>
    </source>
</evidence>
<dbReference type="Pfam" id="PF00805">
    <property type="entry name" value="Pentapeptide"/>
    <property type="match status" value="1"/>
</dbReference>
<reference evidence="2 4" key="1">
    <citation type="submission" date="2015-10" db="EMBL/GenBank/DDBJ databases">
        <title>The cercosporin biosynthetic gene cluster was horizontally transferred to several fungal lineages and shown to be expanded in Cercospora beticola based on microsynteny with recipient genomes.</title>
        <authorList>
            <person name="De Jonge R."/>
            <person name="Ebert M.K."/>
            <person name="Suttle J.C."/>
            <person name="Jurick Ii W.M."/>
            <person name="Secor G.A."/>
            <person name="Thomma B.P."/>
            <person name="Van De Peer Y."/>
            <person name="Bolton M.D."/>
        </authorList>
    </citation>
    <scope>NUCLEOTIDE SEQUENCE [LARGE SCALE GENOMIC DNA]</scope>
    <source>
        <strain evidence="2 4">09-40</strain>
    </source>
</reference>
<sequence length="500" mass="57201">MADAVEKLCSIAKALRLCRQCETRLTGIRSQQADDPPLLDLPIEDIGKPIREDPKRGRSRTPRQRSTASSKSQASSAREIIEQPSNEVIYRRCFINNVRSVDCDFQSFSVKDCDLENVTFRGCSFSNVVFEDIKLKNVTFFNVDFRNVWLKNINWICALWDGVGLADAVVTGYDFLRQLEDEKRPKLVLSLKARPTSKLSKTMILHPHRAQSSRAVQDGESEIVCQGIVQGLLRLPDKVVDRILDHLFPRMHREQIVMSDIPITALKDQNSQTSYVTRSPFGFRSAPFSYHGWPSPNASKTASEQADHSSFHFCLPFLRVSKQCYELGVRHVYDRRLYFDDKPERCVAFLQDHQSPEHKCLAIALRHSSQTDPTAWRRLFDMLLDDKNAINELSVEISSEFWSSSIWRGKCWPETLIGWKGWNAVWQPLLSDPKDSEKSFLEAVARLPGSRLQSGKAPKKAEDVRFFLTIQGADGFPSREAFVDEVQMKLRMRMLGVAER</sequence>
<evidence type="ECO:0000313" key="4">
    <source>
        <dbReference type="Proteomes" id="UP000230605"/>
    </source>
</evidence>
<protein>
    <recommendedName>
        <fullName evidence="6">Pentapeptide repeat-containing protein</fullName>
    </recommendedName>
</protein>
<evidence type="ECO:0008006" key="6">
    <source>
        <dbReference type="Google" id="ProtNLM"/>
    </source>
</evidence>
<feature type="compositionally biased region" description="Basic and acidic residues" evidence="1">
    <location>
        <begin position="45"/>
        <end position="56"/>
    </location>
</feature>
<feature type="compositionally biased region" description="Low complexity" evidence="1">
    <location>
        <begin position="64"/>
        <end position="78"/>
    </location>
</feature>
<evidence type="ECO:0000313" key="5">
    <source>
        <dbReference type="Proteomes" id="UP001302367"/>
    </source>
</evidence>
<dbReference type="Proteomes" id="UP000230605">
    <property type="component" value="Chromosome 3"/>
</dbReference>
<accession>A0A2G5I3E8</accession>
<dbReference type="Proteomes" id="UP001302367">
    <property type="component" value="Chromosome 3"/>
</dbReference>
<organism evidence="2 4">
    <name type="scientific">Cercospora beticola</name>
    <name type="common">Sugarbeet leaf spot fungus</name>
    <dbReference type="NCBI Taxonomy" id="122368"/>
    <lineage>
        <taxon>Eukaryota</taxon>
        <taxon>Fungi</taxon>
        <taxon>Dikarya</taxon>
        <taxon>Ascomycota</taxon>
        <taxon>Pezizomycotina</taxon>
        <taxon>Dothideomycetes</taxon>
        <taxon>Dothideomycetidae</taxon>
        <taxon>Mycosphaerellales</taxon>
        <taxon>Mycosphaerellaceae</taxon>
        <taxon>Cercospora</taxon>
    </lineage>
</organism>
<dbReference type="EMBL" id="CP134186">
    <property type="protein sequence ID" value="WPA99811.1"/>
    <property type="molecule type" value="Genomic_DNA"/>
</dbReference>
<dbReference type="SUPFAM" id="SSF141571">
    <property type="entry name" value="Pentapeptide repeat-like"/>
    <property type="match status" value="1"/>
</dbReference>